<evidence type="ECO:0000256" key="8">
    <source>
        <dbReference type="SAM" id="MobiDB-lite"/>
    </source>
</evidence>
<dbReference type="PROSITE" id="PS00069">
    <property type="entry name" value="G6P_DEHYDROGENASE"/>
    <property type="match status" value="1"/>
</dbReference>
<dbReference type="Gene3D" id="3.30.360.10">
    <property type="entry name" value="Dihydrodipicolinate Reductase, domain 2"/>
    <property type="match status" value="1"/>
</dbReference>
<keyword evidence="12" id="KW-1185">Reference proteome</keyword>
<proteinExistence type="inferred from homology"/>
<evidence type="ECO:0000256" key="5">
    <source>
        <dbReference type="ARBA" id="ARBA00023002"/>
    </source>
</evidence>
<keyword evidence="5 7" id="KW-0560">Oxidoreductase</keyword>
<dbReference type="STRING" id="946362.F2TW37"/>
<gene>
    <name evidence="11" type="ORF">PTSG_00304</name>
</gene>
<protein>
    <recommendedName>
        <fullName evidence="7">Glucose-6-phosphate 1-dehydrogenase</fullName>
        <ecNumber evidence="7">1.1.1.49</ecNumber>
    </recommendedName>
</protein>
<comment type="similarity">
    <text evidence="2 7">Belongs to the glucose-6-phosphate dehydrogenase family.</text>
</comment>
<dbReference type="PANTHER" id="PTHR23429">
    <property type="entry name" value="GLUCOSE-6-PHOSPHATE 1-DEHYDROGENASE G6PD"/>
    <property type="match status" value="1"/>
</dbReference>
<evidence type="ECO:0000259" key="10">
    <source>
        <dbReference type="Pfam" id="PF02781"/>
    </source>
</evidence>
<evidence type="ECO:0000256" key="1">
    <source>
        <dbReference type="ARBA" id="ARBA00004937"/>
    </source>
</evidence>
<dbReference type="UniPathway" id="UPA00115">
    <property type="reaction ID" value="UER00408"/>
</dbReference>
<dbReference type="SUPFAM" id="SSF51735">
    <property type="entry name" value="NAD(P)-binding Rossmann-fold domains"/>
    <property type="match status" value="1"/>
</dbReference>
<evidence type="ECO:0000256" key="3">
    <source>
        <dbReference type="ARBA" id="ARBA00022526"/>
    </source>
</evidence>
<evidence type="ECO:0000256" key="7">
    <source>
        <dbReference type="RuleBase" id="RU362120"/>
    </source>
</evidence>
<keyword evidence="6 7" id="KW-0119">Carbohydrate metabolism</keyword>
<accession>F2TW37</accession>
<feature type="compositionally biased region" description="Low complexity" evidence="8">
    <location>
        <begin position="153"/>
        <end position="164"/>
    </location>
</feature>
<dbReference type="EMBL" id="GL832955">
    <property type="protein sequence ID" value="EGD72283.1"/>
    <property type="molecule type" value="Genomic_DNA"/>
</dbReference>
<evidence type="ECO:0000256" key="4">
    <source>
        <dbReference type="ARBA" id="ARBA00022857"/>
    </source>
</evidence>
<dbReference type="PANTHER" id="PTHR23429:SF0">
    <property type="entry name" value="GLUCOSE-6-PHOSPHATE 1-DEHYDROGENASE"/>
    <property type="match status" value="1"/>
</dbReference>
<dbReference type="RefSeq" id="XP_004998853.1">
    <property type="nucleotide sequence ID" value="XM_004998796.1"/>
</dbReference>
<dbReference type="Pfam" id="PF00479">
    <property type="entry name" value="G6PD_N"/>
    <property type="match status" value="1"/>
</dbReference>
<comment type="catalytic activity">
    <reaction evidence="7">
        <text>D-glucose 6-phosphate + NADP(+) = 6-phospho-D-glucono-1,5-lactone + NADPH + H(+)</text>
        <dbReference type="Rhea" id="RHEA:15841"/>
        <dbReference type="ChEBI" id="CHEBI:15378"/>
        <dbReference type="ChEBI" id="CHEBI:57783"/>
        <dbReference type="ChEBI" id="CHEBI:57955"/>
        <dbReference type="ChEBI" id="CHEBI:58349"/>
        <dbReference type="ChEBI" id="CHEBI:61548"/>
        <dbReference type="EC" id="1.1.1.49"/>
    </reaction>
</comment>
<dbReference type="AlphaFoldDB" id="F2TW37"/>
<evidence type="ECO:0000259" key="9">
    <source>
        <dbReference type="Pfam" id="PF00479"/>
    </source>
</evidence>
<feature type="region of interest" description="Disordered" evidence="8">
    <location>
        <begin position="127"/>
        <end position="171"/>
    </location>
</feature>
<dbReference type="GO" id="GO:0005829">
    <property type="term" value="C:cytosol"/>
    <property type="evidence" value="ECO:0007669"/>
    <property type="project" value="TreeGrafter"/>
</dbReference>
<dbReference type="GeneID" id="16067805"/>
<dbReference type="InterPro" id="IPR022674">
    <property type="entry name" value="G6P_DH_NAD-bd"/>
</dbReference>
<dbReference type="Proteomes" id="UP000007799">
    <property type="component" value="Unassembled WGS sequence"/>
</dbReference>
<reference evidence="11" key="1">
    <citation type="submission" date="2009-08" db="EMBL/GenBank/DDBJ databases">
        <title>Annotation of Salpingoeca rosetta.</title>
        <authorList>
            <consortium name="The Broad Institute Genome Sequencing Platform"/>
            <person name="Russ C."/>
            <person name="Cuomo C."/>
            <person name="Burger G."/>
            <person name="Gray M.W."/>
            <person name="Holland P.W.H."/>
            <person name="King N."/>
            <person name="Lang F.B.F."/>
            <person name="Roger A.J."/>
            <person name="Ruiz-Trillo I."/>
            <person name="Young S.K."/>
            <person name="Zeng Q."/>
            <person name="Gargeya S."/>
            <person name="Alvarado L."/>
            <person name="Berlin A."/>
            <person name="Chapman S.B."/>
            <person name="Chen Z."/>
            <person name="Freedman E."/>
            <person name="Gellesch M."/>
            <person name="Goldberg J."/>
            <person name="Griggs A."/>
            <person name="Gujja S."/>
            <person name="Heilman E."/>
            <person name="Heiman D."/>
            <person name="Howarth C."/>
            <person name="Mehta T."/>
            <person name="Neiman D."/>
            <person name="Pearson M."/>
            <person name="Roberts A."/>
            <person name="Saif S."/>
            <person name="Shea T."/>
            <person name="Shenoy N."/>
            <person name="Sisk P."/>
            <person name="Stolte C."/>
            <person name="Sykes S."/>
            <person name="White J."/>
            <person name="Yandava C."/>
            <person name="Haas B."/>
            <person name="Nusbaum C."/>
            <person name="Birren B."/>
        </authorList>
    </citation>
    <scope>NUCLEOTIDE SEQUENCE [LARGE SCALE GENOMIC DNA]</scope>
    <source>
        <strain evidence="11">ATCC 50818</strain>
    </source>
</reference>
<dbReference type="GO" id="GO:0009051">
    <property type="term" value="P:pentose-phosphate shunt, oxidative branch"/>
    <property type="evidence" value="ECO:0007669"/>
    <property type="project" value="TreeGrafter"/>
</dbReference>
<evidence type="ECO:0000256" key="2">
    <source>
        <dbReference type="ARBA" id="ARBA00009975"/>
    </source>
</evidence>
<dbReference type="NCBIfam" id="TIGR00871">
    <property type="entry name" value="zwf"/>
    <property type="match status" value="1"/>
</dbReference>
<dbReference type="eggNOG" id="KOG0563">
    <property type="taxonomic scope" value="Eukaryota"/>
</dbReference>
<feature type="domain" description="Glucose-6-phosphate dehydrogenase NAD-binding" evidence="9">
    <location>
        <begin position="197"/>
        <end position="374"/>
    </location>
</feature>
<dbReference type="OrthoDB" id="60984at2759"/>
<feature type="domain" description="Glucose-6-phosphate dehydrogenase C-terminal" evidence="10">
    <location>
        <begin position="377"/>
        <end position="661"/>
    </location>
</feature>
<dbReference type="InterPro" id="IPR036291">
    <property type="entry name" value="NAD(P)-bd_dom_sf"/>
</dbReference>
<dbReference type="InterPro" id="IPR019796">
    <property type="entry name" value="G6P_DH_AS"/>
</dbReference>
<dbReference type="Pfam" id="PF02781">
    <property type="entry name" value="G6PD_C"/>
    <property type="match status" value="1"/>
</dbReference>
<dbReference type="PRINTS" id="PR00079">
    <property type="entry name" value="G6PDHDRGNASE"/>
</dbReference>
<evidence type="ECO:0000313" key="11">
    <source>
        <dbReference type="EMBL" id="EGD72283.1"/>
    </source>
</evidence>
<dbReference type="KEGG" id="sre:PTSG_00304"/>
<keyword evidence="3 7" id="KW-0313">Glucose metabolism</keyword>
<sequence length="669" mass="75845">MASPEQREFMVKKKNKRGKLQDRKIIIDHEQMVVRTKTPQGKLRREIKIMFLREINVIAADGFEFVVKIRWQDRAPTDHPVYFLIFDDAKAQRSFAKQLLDLRIQSTGFPPKGNAVDVLKQEVEAEASDDQGASIHAPPAQQGKQPEAGQERASVASNASASSSDSEEVGAMGKINTTRLPEDEPPSTENTVTVITVLGASGYLAKSKVYPVLWTMYRKSLIPRSSLFVGYARSKFTSEEFMGRLRPHLEASEEDATLLDKFLHRCEYQVGTYDEEESFRKLNEYIDLRVAAKGKLYSNRVFYLALPIPVIKTVTEHLSKHCQAQAGWTRIVLEKPFGTDLESFKSLSAHLLKSFKEEQIYRMDHYLGKEMVQNLLLLRFGNRIFHSVWNRNHIKAVIISVKEPTALGVYNTYFDQQGIIRDMIQNHLLQLASLVAMEAPLTPKADDIRKEKLKCLRCFEQVTSDNVVIGQYTASADHCGYREEEGVGAASNTPTFAVARLNIRNDRWDGVPFLLKCGKGLNENKAEVRIQFKENAGEIFNGTHRNELVLRVQPKEQVQLKMDVKQPGMSFDTAQTHLDLSYPERLQLAAAPTAYERLLIDVIQGNTTNFLTAAELEEAWRIFAPVHADIDARKIQPEAYTYGSRGPESADAFIKDAGYQYEQYDDKEA</sequence>
<comment type="pathway">
    <text evidence="1 7">Carbohydrate degradation; pentose phosphate pathway; D-ribulose 5-phosphate from D-glucose 6-phosphate (oxidative stage): step 1/3.</text>
</comment>
<dbReference type="EC" id="1.1.1.49" evidence="7"/>
<dbReference type="GO" id="GO:0006006">
    <property type="term" value="P:glucose metabolic process"/>
    <property type="evidence" value="ECO:0007669"/>
    <property type="project" value="UniProtKB-KW"/>
</dbReference>
<dbReference type="InterPro" id="IPR022675">
    <property type="entry name" value="G6P_DH_C"/>
</dbReference>
<evidence type="ECO:0000313" key="12">
    <source>
        <dbReference type="Proteomes" id="UP000007799"/>
    </source>
</evidence>
<evidence type="ECO:0000256" key="6">
    <source>
        <dbReference type="ARBA" id="ARBA00023277"/>
    </source>
</evidence>
<dbReference type="GO" id="GO:0004345">
    <property type="term" value="F:glucose-6-phosphate dehydrogenase activity"/>
    <property type="evidence" value="ECO:0007669"/>
    <property type="project" value="UniProtKB-EC"/>
</dbReference>
<dbReference type="InParanoid" id="F2TW37"/>
<name>F2TW37_SALR5</name>
<comment type="function">
    <text evidence="7">Catalyzes the rate-limiting step of the oxidative pentose-phosphate pathway, which represents a route for the dissimilation of carbohydrates besides glycolysis.</text>
</comment>
<keyword evidence="4 7" id="KW-0521">NADP</keyword>
<dbReference type="Gene3D" id="3.40.50.720">
    <property type="entry name" value="NAD(P)-binding Rossmann-like Domain"/>
    <property type="match status" value="1"/>
</dbReference>
<dbReference type="InterPro" id="IPR001282">
    <property type="entry name" value="G6P_DH"/>
</dbReference>
<organism evidence="12">
    <name type="scientific">Salpingoeca rosetta (strain ATCC 50818 / BSB-021)</name>
    <dbReference type="NCBI Taxonomy" id="946362"/>
    <lineage>
        <taxon>Eukaryota</taxon>
        <taxon>Choanoflagellata</taxon>
        <taxon>Craspedida</taxon>
        <taxon>Salpingoecidae</taxon>
        <taxon>Salpingoeca</taxon>
    </lineage>
</organism>
<dbReference type="GO" id="GO:0050661">
    <property type="term" value="F:NADP binding"/>
    <property type="evidence" value="ECO:0007669"/>
    <property type="project" value="InterPro"/>
</dbReference>
<dbReference type="SUPFAM" id="SSF55347">
    <property type="entry name" value="Glyceraldehyde-3-phosphate dehydrogenase-like, C-terminal domain"/>
    <property type="match status" value="1"/>
</dbReference>
<dbReference type="HAMAP" id="MF_00966">
    <property type="entry name" value="G6PD"/>
    <property type="match status" value="1"/>
</dbReference>